<dbReference type="RefSeq" id="WP_378161771.1">
    <property type="nucleotide sequence ID" value="NZ_JBHSBU010000001.1"/>
</dbReference>
<dbReference type="PANTHER" id="PTHR10201:SF323">
    <property type="entry name" value="MATRIX METALLOPROTEINASE-21"/>
    <property type="match status" value="1"/>
</dbReference>
<dbReference type="InterPro" id="IPR024079">
    <property type="entry name" value="MetalloPept_cat_dom_sf"/>
</dbReference>
<dbReference type="PRINTS" id="PR00138">
    <property type="entry name" value="MATRIXIN"/>
</dbReference>
<evidence type="ECO:0000259" key="8">
    <source>
        <dbReference type="SMART" id="SM00235"/>
    </source>
</evidence>
<feature type="chain" id="PRO_5045298091" evidence="7">
    <location>
        <begin position="19"/>
        <end position="535"/>
    </location>
</feature>
<dbReference type="SUPFAM" id="SSF55486">
    <property type="entry name" value="Metalloproteases ('zincins'), catalytic domain"/>
    <property type="match status" value="1"/>
</dbReference>
<dbReference type="Proteomes" id="UP001595791">
    <property type="component" value="Unassembled WGS sequence"/>
</dbReference>
<evidence type="ECO:0000313" key="10">
    <source>
        <dbReference type="Proteomes" id="UP001595791"/>
    </source>
</evidence>
<evidence type="ECO:0000256" key="7">
    <source>
        <dbReference type="SAM" id="SignalP"/>
    </source>
</evidence>
<keyword evidence="2" id="KW-0479">Metal-binding</keyword>
<protein>
    <submittedName>
        <fullName evidence="9">Matrixin family metalloprotease</fullName>
        <ecNumber evidence="9">3.4.24.-</ecNumber>
    </submittedName>
</protein>
<evidence type="ECO:0000256" key="5">
    <source>
        <dbReference type="ARBA" id="ARBA00023049"/>
    </source>
</evidence>
<evidence type="ECO:0000313" key="9">
    <source>
        <dbReference type="EMBL" id="MFC4158752.1"/>
    </source>
</evidence>
<keyword evidence="10" id="KW-1185">Reference proteome</keyword>
<reference evidence="10" key="1">
    <citation type="journal article" date="2019" name="Int. J. Syst. Evol. Microbiol.">
        <title>The Global Catalogue of Microorganisms (GCM) 10K type strain sequencing project: providing services to taxonomists for standard genome sequencing and annotation.</title>
        <authorList>
            <consortium name="The Broad Institute Genomics Platform"/>
            <consortium name="The Broad Institute Genome Sequencing Center for Infectious Disease"/>
            <person name="Wu L."/>
            <person name="Ma J."/>
        </authorList>
    </citation>
    <scope>NUCLEOTIDE SEQUENCE [LARGE SCALE GENOMIC DNA]</scope>
    <source>
        <strain evidence="10">LMG 29894</strain>
    </source>
</reference>
<dbReference type="InterPro" id="IPR021190">
    <property type="entry name" value="Pept_M10A"/>
</dbReference>
<dbReference type="SMART" id="SM00235">
    <property type="entry name" value="ZnMc"/>
    <property type="match status" value="1"/>
</dbReference>
<feature type="compositionally biased region" description="Polar residues" evidence="6">
    <location>
        <begin position="395"/>
        <end position="405"/>
    </location>
</feature>
<comment type="caution">
    <text evidence="9">The sequence shown here is derived from an EMBL/GenBank/DDBJ whole genome shotgun (WGS) entry which is preliminary data.</text>
</comment>
<dbReference type="InterPro" id="IPR001818">
    <property type="entry name" value="Pept_M10_metallopeptidase"/>
</dbReference>
<feature type="domain" description="Peptidase metallopeptidase" evidence="8">
    <location>
        <begin position="35"/>
        <end position="191"/>
    </location>
</feature>
<keyword evidence="4" id="KW-0862">Zinc</keyword>
<feature type="signal peptide" evidence="7">
    <location>
        <begin position="1"/>
        <end position="18"/>
    </location>
</feature>
<proteinExistence type="predicted"/>
<name>A0ABV8MNY4_9NEIS</name>
<dbReference type="InterPro" id="IPR006026">
    <property type="entry name" value="Peptidase_Metallo"/>
</dbReference>
<accession>A0ABV8MNY4</accession>
<sequence>MTRLALLLSLLASVPALADYQGLPADGNRFGFVGYGARWIDTVRWRYNVANEPASLTRDQILTALQRAMAKWEAGCNIKFEYLGETNAPLMTQDGISTIGWSTDFGFDGYALFWWNAQRQINEGDIQFNYRGLTTVESLEANATHEIGHIIGLSHSDQPAAVMFSYPYHPYAYQNVLKGDDLAACARHYGGRGLQNVTDYSSLPVQPRAGLSTTFEIGTTVPAATPTGSSLSTIPADQSGTVYFAVHYNGLAAAQSLTLRLVSPDGTLYYSYPFSAETGNRYVYLSWTWPNTGMARLPGNWKLQLVDGDHVLAQHSFSVATGYATPQLPEVALLGQFQSGTWRFSHQMLTHGATLRNQRWTLDNANAGTDATLSNQLSSGKHSVQLWTVSTNPRYNGGIPSSSGQDADGPDGGHTLDFTLTDDGKPTARAFRSDVSGFKAAATVRSEIHIPETGTQQVYVAALLGNMLFFKSSQGWGLQQEPLLTVTGPAMISMPLLDRLDTRLLPAGTVVLGGYGSDIASLIRNGQFGELYKVQ</sequence>
<feature type="region of interest" description="Disordered" evidence="6">
    <location>
        <begin position="395"/>
        <end position="415"/>
    </location>
</feature>
<dbReference type="EC" id="3.4.24.-" evidence="9"/>
<keyword evidence="5 9" id="KW-0482">Metalloprotease</keyword>
<gene>
    <name evidence="9" type="ORF">ACFOW7_05175</name>
</gene>
<evidence type="ECO:0000256" key="1">
    <source>
        <dbReference type="ARBA" id="ARBA00022670"/>
    </source>
</evidence>
<keyword evidence="1" id="KW-0645">Protease</keyword>
<keyword evidence="7" id="KW-0732">Signal</keyword>
<dbReference type="PANTHER" id="PTHR10201">
    <property type="entry name" value="MATRIX METALLOPROTEINASE"/>
    <property type="match status" value="1"/>
</dbReference>
<evidence type="ECO:0000256" key="3">
    <source>
        <dbReference type="ARBA" id="ARBA00022801"/>
    </source>
</evidence>
<evidence type="ECO:0000256" key="2">
    <source>
        <dbReference type="ARBA" id="ARBA00022723"/>
    </source>
</evidence>
<dbReference type="Pfam" id="PF00413">
    <property type="entry name" value="Peptidase_M10"/>
    <property type="match status" value="1"/>
</dbReference>
<evidence type="ECO:0000256" key="6">
    <source>
        <dbReference type="SAM" id="MobiDB-lite"/>
    </source>
</evidence>
<dbReference type="EMBL" id="JBHSBU010000001">
    <property type="protein sequence ID" value="MFC4158752.1"/>
    <property type="molecule type" value="Genomic_DNA"/>
</dbReference>
<keyword evidence="3 9" id="KW-0378">Hydrolase</keyword>
<dbReference type="GO" id="GO:0008237">
    <property type="term" value="F:metallopeptidase activity"/>
    <property type="evidence" value="ECO:0007669"/>
    <property type="project" value="UniProtKB-KW"/>
</dbReference>
<organism evidence="9 10">
    <name type="scientific">Chitinimonas lacunae</name>
    <dbReference type="NCBI Taxonomy" id="1963018"/>
    <lineage>
        <taxon>Bacteria</taxon>
        <taxon>Pseudomonadati</taxon>
        <taxon>Pseudomonadota</taxon>
        <taxon>Betaproteobacteria</taxon>
        <taxon>Neisseriales</taxon>
        <taxon>Chitinibacteraceae</taxon>
        <taxon>Chitinimonas</taxon>
    </lineage>
</organism>
<evidence type="ECO:0000256" key="4">
    <source>
        <dbReference type="ARBA" id="ARBA00022833"/>
    </source>
</evidence>
<dbReference type="Gene3D" id="3.40.390.10">
    <property type="entry name" value="Collagenase (Catalytic Domain)"/>
    <property type="match status" value="1"/>
</dbReference>